<dbReference type="AlphaFoldDB" id="A0A6C0CLW6"/>
<keyword evidence="1" id="KW-0812">Transmembrane</keyword>
<evidence type="ECO:0000256" key="1">
    <source>
        <dbReference type="SAM" id="Phobius"/>
    </source>
</evidence>
<organism evidence="2">
    <name type="scientific">viral metagenome</name>
    <dbReference type="NCBI Taxonomy" id="1070528"/>
    <lineage>
        <taxon>unclassified sequences</taxon>
        <taxon>metagenomes</taxon>
        <taxon>organismal metagenomes</taxon>
    </lineage>
</organism>
<reference evidence="2" key="1">
    <citation type="journal article" date="2020" name="Nature">
        <title>Giant virus diversity and host interactions through global metagenomics.</title>
        <authorList>
            <person name="Schulz F."/>
            <person name="Roux S."/>
            <person name="Paez-Espino D."/>
            <person name="Jungbluth S."/>
            <person name="Walsh D.A."/>
            <person name="Denef V.J."/>
            <person name="McMahon K.D."/>
            <person name="Konstantinidis K.T."/>
            <person name="Eloe-Fadrosh E.A."/>
            <person name="Kyrpides N.C."/>
            <person name="Woyke T."/>
        </authorList>
    </citation>
    <scope>NUCLEOTIDE SEQUENCE</scope>
    <source>
        <strain evidence="2">GVMAG-M-3300021375-17</strain>
    </source>
</reference>
<feature type="transmembrane region" description="Helical" evidence="1">
    <location>
        <begin position="79"/>
        <end position="99"/>
    </location>
</feature>
<feature type="transmembrane region" description="Helical" evidence="1">
    <location>
        <begin position="111"/>
        <end position="132"/>
    </location>
</feature>
<dbReference type="EMBL" id="MN739454">
    <property type="protein sequence ID" value="QHT05451.1"/>
    <property type="molecule type" value="Genomic_DNA"/>
</dbReference>
<proteinExistence type="predicted"/>
<evidence type="ECO:0000313" key="2">
    <source>
        <dbReference type="EMBL" id="QHT05451.1"/>
    </source>
</evidence>
<sequence length="232" mass="26646">MFESFFGGSIDQGKLVPDDNYDLYRETIETSSSGIDLVKKILEDEQLRLDEKDKIVSPIYETKLRQKEQMKSITMRNTAYNNLFMVFAGTLAIVLLLNILRDRIPTLPEFIMDLLTILVVSIGIILMLVMYIDIVKRDIMDYEKIDYGLLTDPKNDEDKTGISDKTVSNINTCIGGICCKTGDFFINNKCSKCPEGLRYSDSESKCVETFENYDGKKNVKPYYRLPNYSPIW</sequence>
<keyword evidence="1" id="KW-1133">Transmembrane helix</keyword>
<name>A0A6C0CLW6_9ZZZZ</name>
<protein>
    <submittedName>
        <fullName evidence="2">Uncharacterized protein</fullName>
    </submittedName>
</protein>
<keyword evidence="1" id="KW-0472">Membrane</keyword>
<accession>A0A6C0CLW6</accession>